<keyword evidence="6 12" id="KW-0547">Nucleotide-binding</keyword>
<dbReference type="GO" id="GO:0009507">
    <property type="term" value="C:chloroplast"/>
    <property type="evidence" value="ECO:0007669"/>
    <property type="project" value="UniProtKB-SubCell"/>
</dbReference>
<dbReference type="PANTHER" id="PTHR45866:SF1">
    <property type="entry name" value="DNA GYRASE SUBUNIT B, MITOCHONDRIAL"/>
    <property type="match status" value="1"/>
</dbReference>
<evidence type="ECO:0000256" key="12">
    <source>
        <dbReference type="RuleBase" id="RU362094"/>
    </source>
</evidence>
<evidence type="ECO:0000313" key="16">
    <source>
        <dbReference type="Proteomes" id="UP000266841"/>
    </source>
</evidence>
<dbReference type="InterPro" id="IPR014721">
    <property type="entry name" value="Ribsml_uS5_D2-typ_fold_subgr"/>
</dbReference>
<dbReference type="Pfam" id="PF02518">
    <property type="entry name" value="HATPase_c"/>
    <property type="match status" value="1"/>
</dbReference>
<dbReference type="InterPro" id="IPR003594">
    <property type="entry name" value="HATPase_dom"/>
</dbReference>
<keyword evidence="9 12" id="KW-0799">Topoisomerase</keyword>
<comment type="subcellular location">
    <subcellularLocation>
        <location evidence="3">Plastid</location>
        <location evidence="3">Chloroplast</location>
    </subcellularLocation>
</comment>
<dbReference type="CDD" id="cd00822">
    <property type="entry name" value="TopoII_Trans_DNA_gyrase"/>
    <property type="match status" value="1"/>
</dbReference>
<dbReference type="PANTHER" id="PTHR45866">
    <property type="entry name" value="DNA GYRASE/TOPOISOMERASE SUBUNIT B"/>
    <property type="match status" value="1"/>
</dbReference>
<dbReference type="SMART" id="SM00387">
    <property type="entry name" value="HATPase_c"/>
    <property type="match status" value="1"/>
</dbReference>
<evidence type="ECO:0000313" key="15">
    <source>
        <dbReference type="EMBL" id="EJK53903.1"/>
    </source>
</evidence>
<evidence type="ECO:0000256" key="6">
    <source>
        <dbReference type="ARBA" id="ARBA00022741"/>
    </source>
</evidence>
<evidence type="ECO:0000256" key="13">
    <source>
        <dbReference type="SAM" id="MobiDB-lite"/>
    </source>
</evidence>
<dbReference type="Gene3D" id="3.40.50.670">
    <property type="match status" value="1"/>
</dbReference>
<dbReference type="InterPro" id="IPR036890">
    <property type="entry name" value="HATPase_C_sf"/>
</dbReference>
<dbReference type="GO" id="GO:0003677">
    <property type="term" value="F:DNA binding"/>
    <property type="evidence" value="ECO:0007669"/>
    <property type="project" value="UniProtKB-UniRule"/>
</dbReference>
<keyword evidence="16" id="KW-1185">Reference proteome</keyword>
<dbReference type="InterPro" id="IPR001241">
    <property type="entry name" value="Topo_IIA"/>
</dbReference>
<dbReference type="Pfam" id="PF00204">
    <property type="entry name" value="DNA_gyraseB"/>
    <property type="match status" value="1"/>
</dbReference>
<organism evidence="15 16">
    <name type="scientific">Thalassiosira oceanica</name>
    <name type="common">Marine diatom</name>
    <dbReference type="NCBI Taxonomy" id="159749"/>
    <lineage>
        <taxon>Eukaryota</taxon>
        <taxon>Sar</taxon>
        <taxon>Stramenopiles</taxon>
        <taxon>Ochrophyta</taxon>
        <taxon>Bacillariophyta</taxon>
        <taxon>Coscinodiscophyceae</taxon>
        <taxon>Thalassiosirophycidae</taxon>
        <taxon>Thalassiosirales</taxon>
        <taxon>Thalassiosiraceae</taxon>
        <taxon>Thalassiosira</taxon>
    </lineage>
</organism>
<dbReference type="InterPro" id="IPR020568">
    <property type="entry name" value="Ribosomal_Su5_D2-typ_SF"/>
</dbReference>
<dbReference type="InterPro" id="IPR018522">
    <property type="entry name" value="TopoIIA_CS"/>
</dbReference>
<dbReference type="InterPro" id="IPR013759">
    <property type="entry name" value="Topo_IIA_B_C"/>
</dbReference>
<evidence type="ECO:0000256" key="5">
    <source>
        <dbReference type="ARBA" id="ARBA00022723"/>
    </source>
</evidence>
<dbReference type="SUPFAM" id="SSF54211">
    <property type="entry name" value="Ribosomal protein S5 domain 2-like"/>
    <property type="match status" value="1"/>
</dbReference>
<dbReference type="NCBIfam" id="NF004189">
    <property type="entry name" value="PRK05644.1"/>
    <property type="match status" value="1"/>
</dbReference>
<comment type="similarity">
    <text evidence="12">Belongs to the type II topoisomerase family.</text>
</comment>
<evidence type="ECO:0000256" key="2">
    <source>
        <dbReference type="ARBA" id="ARBA00001946"/>
    </source>
</evidence>
<dbReference type="FunFam" id="3.40.50.670:FF:000002">
    <property type="entry name" value="DNA gyrase subunit B"/>
    <property type="match status" value="1"/>
</dbReference>
<dbReference type="PRINTS" id="PR00418">
    <property type="entry name" value="TPI2FAMILY"/>
</dbReference>
<evidence type="ECO:0000259" key="14">
    <source>
        <dbReference type="PROSITE" id="PS50880"/>
    </source>
</evidence>
<dbReference type="InterPro" id="IPR000565">
    <property type="entry name" value="Topo_IIA_B"/>
</dbReference>
<dbReference type="Pfam" id="PF00986">
    <property type="entry name" value="DNA_gyraseB_C"/>
    <property type="match status" value="1"/>
</dbReference>
<feature type="region of interest" description="Disordered" evidence="13">
    <location>
        <begin position="45"/>
        <end position="65"/>
    </location>
</feature>
<feature type="region of interest" description="Disordered" evidence="13">
    <location>
        <begin position="359"/>
        <end position="381"/>
    </location>
</feature>
<dbReference type="PROSITE" id="PS50880">
    <property type="entry name" value="TOPRIM"/>
    <property type="match status" value="1"/>
</dbReference>
<comment type="function">
    <text evidence="12">Control of topological states of DNA by transient breakage and subsequent rejoining of DNA strands. Topoisomerase II makes double-strand breaks.</text>
</comment>
<dbReference type="CDD" id="cd16928">
    <property type="entry name" value="HATPase_GyrB-like"/>
    <property type="match status" value="1"/>
</dbReference>
<keyword evidence="8" id="KW-0460">Magnesium</keyword>
<keyword evidence="11 12" id="KW-0413">Isomerase</keyword>
<dbReference type="SUPFAM" id="SSF55874">
    <property type="entry name" value="ATPase domain of HSP90 chaperone/DNA topoisomerase II/histidine kinase"/>
    <property type="match status" value="1"/>
</dbReference>
<feature type="domain" description="Toprim" evidence="14">
    <location>
        <begin position="719"/>
        <end position="834"/>
    </location>
</feature>
<accession>K0RJM3</accession>
<evidence type="ECO:0000256" key="3">
    <source>
        <dbReference type="ARBA" id="ARBA00004229"/>
    </source>
</evidence>
<keyword evidence="7 12" id="KW-0067">ATP-binding</keyword>
<protein>
    <recommendedName>
        <fullName evidence="12">DNA topoisomerase 2</fullName>
        <ecNumber evidence="12">5.6.2.2</ecNumber>
    </recommendedName>
</protein>
<dbReference type="PRINTS" id="PR01159">
    <property type="entry name" value="DNAGYRASEB"/>
</dbReference>
<evidence type="ECO:0000256" key="10">
    <source>
        <dbReference type="ARBA" id="ARBA00023125"/>
    </source>
</evidence>
<dbReference type="InterPro" id="IPR013760">
    <property type="entry name" value="Topo_IIA-like_dom_sf"/>
</dbReference>
<evidence type="ECO:0000256" key="4">
    <source>
        <dbReference type="ARBA" id="ARBA00010708"/>
    </source>
</evidence>
<sequence>MSAKPESLMCDLSVRGSVPPTCEAWDLAATSPPVEIDLDGVTGFHGSKSISTGGGPRGHGGGATPSQFSNMGSAIFLNVRPLNLSQFVSLLGLVLVPEALRLGRSRLGGPEPSAAFHHAPPLCRRSLVNKLPSTTRNNNGAILRGVGSLYSATLDAESVDELSLPQSTATSDAYSATQITVLEGLDPVRKRPGMYIGSTGPDGLHHLVYEVLDNSVDEALAGHASLITMTLSDDESGEGNCCTITDDGRGIPTDLHPKTKISALETVLTVLHAGGKFDNNDQGSGYKVSGGLHGVGISVVNALSEYVEVNVDRKPGGNKPIERKMMRFQTGVPVGGLQDVDLEEIHNWDSVTFQTNEKKSTALGDDDGKKVSKAKSSPRKKKVATEVDEMSTLEYKSTLLEKLSKGRKTGTSVTFKPDISVFKGSDGKPAIEFDASKLAVRMDEMAYLNAGLVLTLQDKRSSSIKRGVDKTNVVTIFHHAGGLSEYADLLCRGKAPLFGSSPKKVKKTATRKSAQVDGQSVGLSLSNDGSTLLFRAEITPKGTNVPKTPIAIDAALRYSANTYNEQILSFVNNIRTKDGGTHVEGLKSCLTRTLNQAAKRSGKLKDGDSNLSGDFVREGLTAIISVSVSEPEFEGQTKGRLGNPEVRPAIETALGQELTKLFDFHPDILNAIFENASRAQAAANAAKAAREVVRKKTLLSSTVLPGKLADCSSRDFSETEVFIVEGDSAAGSAKQGRDRRTQAILPLRGKILNIERAAPERIYQNNELQGLISACGLGMKGSELEESALRYGKVIIMTDADVDGAHIRVLLLTFFFRYQRELVERGYLYIAQPPLYKIVTGSGRSRIEKYTFSDEEKDEHLREMLNIKKDDPITDQDISGGKVLIQRFKGLGEMMPKQLWETTMDPERRSLLQVSVKDCSLADQTLDILMGDAVAPRRNFISENAESLQLTDLDV</sequence>
<evidence type="ECO:0000256" key="7">
    <source>
        <dbReference type="ARBA" id="ARBA00022840"/>
    </source>
</evidence>
<dbReference type="InterPro" id="IPR006171">
    <property type="entry name" value="TOPRIM_dom"/>
</dbReference>
<feature type="compositionally biased region" description="Gly residues" evidence="13">
    <location>
        <begin position="52"/>
        <end position="63"/>
    </location>
</feature>
<dbReference type="GO" id="GO:0046872">
    <property type="term" value="F:metal ion binding"/>
    <property type="evidence" value="ECO:0007669"/>
    <property type="project" value="UniProtKB-KW"/>
</dbReference>
<dbReference type="GO" id="GO:0003918">
    <property type="term" value="F:DNA topoisomerase type II (double strand cut, ATP-hydrolyzing) activity"/>
    <property type="evidence" value="ECO:0007669"/>
    <property type="project" value="UniProtKB-UniRule"/>
</dbReference>
<keyword evidence="10 12" id="KW-0238">DNA-binding</keyword>
<proteinExistence type="inferred from homology"/>
<dbReference type="Gene3D" id="3.30.565.10">
    <property type="entry name" value="Histidine kinase-like ATPase, C-terminal domain"/>
    <property type="match status" value="1"/>
</dbReference>
<dbReference type="AlphaFoldDB" id="K0RJM3"/>
<dbReference type="EC" id="5.6.2.2" evidence="12"/>
<dbReference type="InterPro" id="IPR002288">
    <property type="entry name" value="DNA_gyrase_B_C"/>
</dbReference>
<dbReference type="EMBL" id="AGNL01036768">
    <property type="protein sequence ID" value="EJK53903.1"/>
    <property type="molecule type" value="Genomic_DNA"/>
</dbReference>
<comment type="similarity">
    <text evidence="4">Belongs to the type II topoisomerase GyrB family.</text>
</comment>
<dbReference type="SUPFAM" id="SSF56719">
    <property type="entry name" value="Type II DNA topoisomerase"/>
    <property type="match status" value="1"/>
</dbReference>
<dbReference type="GO" id="GO:0005524">
    <property type="term" value="F:ATP binding"/>
    <property type="evidence" value="ECO:0007669"/>
    <property type="project" value="UniProtKB-UniRule"/>
</dbReference>
<comment type="cofactor">
    <cofactor evidence="2">
        <name>Mg(2+)</name>
        <dbReference type="ChEBI" id="CHEBI:18420"/>
    </cofactor>
</comment>
<evidence type="ECO:0000256" key="8">
    <source>
        <dbReference type="ARBA" id="ARBA00022842"/>
    </source>
</evidence>
<keyword evidence="5" id="KW-0479">Metal-binding</keyword>
<dbReference type="SMART" id="SM00433">
    <property type="entry name" value="TOP2c"/>
    <property type="match status" value="1"/>
</dbReference>
<dbReference type="Gene3D" id="3.30.230.10">
    <property type="match status" value="1"/>
</dbReference>
<dbReference type="Pfam" id="PF01751">
    <property type="entry name" value="Toprim"/>
    <property type="match status" value="1"/>
</dbReference>
<dbReference type="Proteomes" id="UP000266841">
    <property type="component" value="Unassembled WGS sequence"/>
</dbReference>
<comment type="caution">
    <text evidence="15">The sequence shown here is derived from an EMBL/GenBank/DDBJ whole genome shotgun (WGS) entry which is preliminary data.</text>
</comment>
<evidence type="ECO:0000256" key="1">
    <source>
        <dbReference type="ARBA" id="ARBA00000185"/>
    </source>
</evidence>
<comment type="catalytic activity">
    <reaction evidence="1 12">
        <text>ATP-dependent breakage, passage and rejoining of double-stranded DNA.</text>
        <dbReference type="EC" id="5.6.2.2"/>
    </reaction>
</comment>
<reference evidence="15 16" key="1">
    <citation type="journal article" date="2012" name="Genome Biol.">
        <title>Genome and low-iron response of an oceanic diatom adapted to chronic iron limitation.</title>
        <authorList>
            <person name="Lommer M."/>
            <person name="Specht M."/>
            <person name="Roy A.S."/>
            <person name="Kraemer L."/>
            <person name="Andreson R."/>
            <person name="Gutowska M.A."/>
            <person name="Wolf J."/>
            <person name="Bergner S.V."/>
            <person name="Schilhabel M.B."/>
            <person name="Klostermeier U.C."/>
            <person name="Beiko R.G."/>
            <person name="Rosenstiel P."/>
            <person name="Hippler M."/>
            <person name="Laroche J."/>
        </authorList>
    </citation>
    <scope>NUCLEOTIDE SEQUENCE [LARGE SCALE GENOMIC DNA]</scope>
    <source>
        <strain evidence="15 16">CCMP1005</strain>
    </source>
</reference>
<feature type="compositionally biased region" description="Basic residues" evidence="13">
    <location>
        <begin position="371"/>
        <end position="381"/>
    </location>
</feature>
<gene>
    <name evidence="15" type="ORF">THAOC_26570</name>
</gene>
<dbReference type="OMA" id="QLWSTTM"/>
<dbReference type="InterPro" id="IPR013506">
    <property type="entry name" value="Topo_IIA_bsu_dom2"/>
</dbReference>
<evidence type="ECO:0000256" key="11">
    <source>
        <dbReference type="ARBA" id="ARBA00023235"/>
    </source>
</evidence>
<dbReference type="PROSITE" id="PS00177">
    <property type="entry name" value="TOPOISOMERASE_II"/>
    <property type="match status" value="1"/>
</dbReference>
<dbReference type="GO" id="GO:0006265">
    <property type="term" value="P:DNA topological change"/>
    <property type="evidence" value="ECO:0007669"/>
    <property type="project" value="UniProtKB-UniRule"/>
</dbReference>
<dbReference type="OrthoDB" id="276498at2759"/>
<dbReference type="eggNOG" id="KOG0355">
    <property type="taxonomic scope" value="Eukaryota"/>
</dbReference>
<name>K0RJM3_THAOC</name>
<feature type="compositionally biased region" description="Basic and acidic residues" evidence="13">
    <location>
        <begin position="359"/>
        <end position="370"/>
    </location>
</feature>
<comment type="subunit">
    <text evidence="12">Homodimer.</text>
</comment>
<evidence type="ECO:0000256" key="9">
    <source>
        <dbReference type="ARBA" id="ARBA00023029"/>
    </source>
</evidence>